<dbReference type="GO" id="GO:0080044">
    <property type="term" value="F:quercetin 7-O-glucosyltransferase activity"/>
    <property type="evidence" value="ECO:0007669"/>
    <property type="project" value="TreeGrafter"/>
</dbReference>
<keyword evidence="4" id="KW-1185">Reference proteome</keyword>
<dbReference type="EMBL" id="JAYWIO010000003">
    <property type="protein sequence ID" value="KAK7273331.1"/>
    <property type="molecule type" value="Genomic_DNA"/>
</dbReference>
<dbReference type="CDD" id="cd03784">
    <property type="entry name" value="GT1_Gtf-like"/>
    <property type="match status" value="1"/>
</dbReference>
<dbReference type="InterPro" id="IPR002213">
    <property type="entry name" value="UDP_glucos_trans"/>
</dbReference>
<gene>
    <name evidence="3" type="ORF">RIF29_14380</name>
</gene>
<organism evidence="3 4">
    <name type="scientific">Crotalaria pallida</name>
    <name type="common">Smooth rattlebox</name>
    <name type="synonym">Crotalaria striata</name>
    <dbReference type="NCBI Taxonomy" id="3830"/>
    <lineage>
        <taxon>Eukaryota</taxon>
        <taxon>Viridiplantae</taxon>
        <taxon>Streptophyta</taxon>
        <taxon>Embryophyta</taxon>
        <taxon>Tracheophyta</taxon>
        <taxon>Spermatophyta</taxon>
        <taxon>Magnoliopsida</taxon>
        <taxon>eudicotyledons</taxon>
        <taxon>Gunneridae</taxon>
        <taxon>Pentapetalae</taxon>
        <taxon>rosids</taxon>
        <taxon>fabids</taxon>
        <taxon>Fabales</taxon>
        <taxon>Fabaceae</taxon>
        <taxon>Papilionoideae</taxon>
        <taxon>50 kb inversion clade</taxon>
        <taxon>genistoids sensu lato</taxon>
        <taxon>core genistoids</taxon>
        <taxon>Crotalarieae</taxon>
        <taxon>Crotalaria</taxon>
    </lineage>
</organism>
<evidence type="ECO:0000313" key="3">
    <source>
        <dbReference type="EMBL" id="KAK7273331.1"/>
    </source>
</evidence>
<dbReference type="PANTHER" id="PTHR11926:SF1412">
    <property type="entry name" value="UDP-GLYCOSYLTRANSFERASE 83A1-LIKE"/>
    <property type="match status" value="1"/>
</dbReference>
<evidence type="ECO:0000256" key="2">
    <source>
        <dbReference type="ARBA" id="ARBA00022679"/>
    </source>
</evidence>
<dbReference type="GO" id="GO:0080043">
    <property type="term" value="F:quercetin 3-O-glucosyltransferase activity"/>
    <property type="evidence" value="ECO:0007669"/>
    <property type="project" value="TreeGrafter"/>
</dbReference>
<evidence type="ECO:0000256" key="1">
    <source>
        <dbReference type="ARBA" id="ARBA00009995"/>
    </source>
</evidence>
<keyword evidence="2" id="KW-0808">Transferase</keyword>
<proteinExistence type="inferred from homology"/>
<name>A0AAN9FF92_CROPI</name>
<accession>A0AAN9FF92</accession>
<comment type="caution">
    <text evidence="3">The sequence shown here is derived from an EMBL/GenBank/DDBJ whole genome shotgun (WGS) entry which is preliminary data.</text>
</comment>
<dbReference type="Pfam" id="PF00201">
    <property type="entry name" value="UDPGT"/>
    <property type="match status" value="1"/>
</dbReference>
<protein>
    <submittedName>
        <fullName evidence="3">Uncharacterized protein</fullName>
    </submittedName>
</protein>
<dbReference type="Gene3D" id="3.40.50.2000">
    <property type="entry name" value="Glycogen Phosphorylase B"/>
    <property type="match status" value="2"/>
</dbReference>
<dbReference type="SUPFAM" id="SSF53756">
    <property type="entry name" value="UDP-Glycosyltransferase/glycogen phosphorylase"/>
    <property type="match status" value="1"/>
</dbReference>
<dbReference type="AlphaFoldDB" id="A0AAN9FF92"/>
<dbReference type="PANTHER" id="PTHR11926">
    <property type="entry name" value="GLUCOSYL/GLUCURONOSYL TRANSFERASES"/>
    <property type="match status" value="1"/>
</dbReference>
<sequence>MSKIHILVVPYPAQGHVIPFMELSHELIKHGIKVTFVNTDFTHNQIMNAVGKKHAVVGNNDIQLVSIPDGLEDGEDRNDLGKLTEAIPEVMPKRLEMLIEEINKFDNDKISCIVADGNMGWALEVAKKMGIRPVLFWPASASLLILLFSIQKLMDDGIVNSDGTATKDQTIQLSPMMPAMRTTEFAWACVGDLKTTKILSEWVKKNNEAAQVADWVICNSTYDHEPAAFAFAPEILPIGPLLASNKVGYLAGNFWAEDSSSLNWLDQQQPRSVIYVAFGSFTIFDHSQLQELAHGLELCNKPFLWVVRSDLSNNGKNEAFLKEFEERVFPCGKVVQWAPQQKVLSHPSVACFLSHCGWNSTMEGAINGVPFLCWPYFADQFINETYICDIWKVGLKLDRNGGLITGEEITYKINQLLHDENIQIRASKLKELAINNVKEGGSSNKNFKNFIDWLKAYA</sequence>
<dbReference type="FunFam" id="3.40.50.2000:FF:000060">
    <property type="entry name" value="Glycosyltransferase"/>
    <property type="match status" value="1"/>
</dbReference>
<dbReference type="FunFam" id="3.40.50.2000:FF:000108">
    <property type="entry name" value="UDP-glycosyltransferase 83A1"/>
    <property type="match status" value="1"/>
</dbReference>
<evidence type="ECO:0000313" key="4">
    <source>
        <dbReference type="Proteomes" id="UP001372338"/>
    </source>
</evidence>
<reference evidence="3 4" key="1">
    <citation type="submission" date="2024-01" db="EMBL/GenBank/DDBJ databases">
        <title>The genomes of 5 underutilized Papilionoideae crops provide insights into root nodulation and disease resistanc.</title>
        <authorList>
            <person name="Yuan L."/>
        </authorList>
    </citation>
    <scope>NUCLEOTIDE SEQUENCE [LARGE SCALE GENOMIC DNA]</scope>
    <source>
        <strain evidence="3">ZHUSHIDOU_FW_LH</strain>
        <tissue evidence="3">Leaf</tissue>
    </source>
</reference>
<dbReference type="Proteomes" id="UP001372338">
    <property type="component" value="Unassembled WGS sequence"/>
</dbReference>
<comment type="similarity">
    <text evidence="1">Belongs to the UDP-glycosyltransferase family.</text>
</comment>